<keyword evidence="4" id="KW-0949">S-adenosyl-L-methionine</keyword>
<evidence type="ECO:0000256" key="3">
    <source>
        <dbReference type="ARBA" id="ARBA00022679"/>
    </source>
</evidence>
<dbReference type="PANTHER" id="PTHR33841">
    <property type="entry name" value="DNA METHYLTRANSFERASE YEEA-RELATED"/>
    <property type="match status" value="1"/>
</dbReference>
<dbReference type="GO" id="GO:0008168">
    <property type="term" value="F:methyltransferase activity"/>
    <property type="evidence" value="ECO:0007669"/>
    <property type="project" value="UniProtKB-KW"/>
</dbReference>
<reference evidence="8" key="1">
    <citation type="journal article" date="2019" name="Int. J. Syst. Evol. Microbiol.">
        <title>The Global Catalogue of Microorganisms (GCM) 10K type strain sequencing project: providing services to taxonomists for standard genome sequencing and annotation.</title>
        <authorList>
            <consortium name="The Broad Institute Genomics Platform"/>
            <consortium name="The Broad Institute Genome Sequencing Center for Infectious Disease"/>
            <person name="Wu L."/>
            <person name="Ma J."/>
        </authorList>
    </citation>
    <scope>NUCLEOTIDE SEQUENCE [LARGE SCALE GENOMIC DNA]</scope>
    <source>
        <strain evidence="8">JCM 12165</strain>
    </source>
</reference>
<dbReference type="EC" id="2.1.1.72" evidence="1"/>
<keyword evidence="2 7" id="KW-0489">Methyltransferase</keyword>
<comment type="caution">
    <text evidence="7">The sequence shown here is derived from an EMBL/GenBank/DDBJ whole genome shotgun (WGS) entry which is preliminary data.</text>
</comment>
<proteinExistence type="predicted"/>
<protein>
    <recommendedName>
        <fullName evidence="1">site-specific DNA-methyltransferase (adenine-specific)</fullName>
        <ecNumber evidence="1">2.1.1.72</ecNumber>
    </recommendedName>
</protein>
<dbReference type="InterPro" id="IPR002052">
    <property type="entry name" value="DNA_methylase_N6_adenine_CS"/>
</dbReference>
<evidence type="ECO:0000313" key="8">
    <source>
        <dbReference type="Proteomes" id="UP001595896"/>
    </source>
</evidence>
<organism evidence="7 8">
    <name type="scientific">Bacillus daqingensis</name>
    <dbReference type="NCBI Taxonomy" id="872396"/>
    <lineage>
        <taxon>Bacteria</taxon>
        <taxon>Bacillati</taxon>
        <taxon>Bacillota</taxon>
        <taxon>Bacilli</taxon>
        <taxon>Bacillales</taxon>
        <taxon>Bacillaceae</taxon>
        <taxon>Bacillus</taxon>
    </lineage>
</organism>
<dbReference type="InterPro" id="IPR050953">
    <property type="entry name" value="N4_N6_ade-DNA_methylase"/>
</dbReference>
<comment type="catalytic activity">
    <reaction evidence="5">
        <text>a 2'-deoxyadenosine in DNA + S-adenosyl-L-methionine = an N(6)-methyl-2'-deoxyadenosine in DNA + S-adenosyl-L-homocysteine + H(+)</text>
        <dbReference type="Rhea" id="RHEA:15197"/>
        <dbReference type="Rhea" id="RHEA-COMP:12418"/>
        <dbReference type="Rhea" id="RHEA-COMP:12419"/>
        <dbReference type="ChEBI" id="CHEBI:15378"/>
        <dbReference type="ChEBI" id="CHEBI:57856"/>
        <dbReference type="ChEBI" id="CHEBI:59789"/>
        <dbReference type="ChEBI" id="CHEBI:90615"/>
        <dbReference type="ChEBI" id="CHEBI:90616"/>
        <dbReference type="EC" id="2.1.1.72"/>
    </reaction>
</comment>
<keyword evidence="3 7" id="KW-0808">Transferase</keyword>
<sequence>MDIRKFVKHINGFSQEVPIIEKLILRYYIDFNMIENLENSETLKSYCFLVTEEEYNEFKKRVDLYFEKNRIADFNLDMLVNTFELLIPKDERKANGMVFTPEEIKSFIVNKIMNVNKNQINGLRICDPACGSSSFLITVAQYLNNKYNIPYQYIIEKMIYGVDIYSHNIEKSKLLLHLTALEDGEVLDEKVNFNLIVGDSLSLDYAETFKEIFNDQNQGFDLIVGNPPYIRAKNISPEIKNSLDRWEVSKVGNPDLYIAFFQLGLEILNEKGTLGYISVSTFLTSVNGRNLRGYLSDKKYKIETINFKDAQMFKGVTSYTCINIINKSILEDKILYSSLDNLSDYDVNGLNAIPFSTLDNSKGWSLGDLTTLNKINKMRRFSKKLGDYGLKNGVATLANDIYIVTANEFDDKYMYFHSKDGQKFKVEKELCRRIVKPNILKSQDDLTSKMEYLIFPYKLGSDGKFIVIEEEVLKEEYTSTYQYFLHYKDKLLERDKGKAIYKYPAWYALGRTQGLNNTGKKLLLPYMTDKPVAILSLEEDILFYCGYALFSDNTEELALLKKVLYSKVFWYYVVNTSKPYANGYMSFAKNYLKEFSLPPFTDEQVEVILNEENQTVIDELLQELYEVEFEEQLSLLPQ</sequence>
<gene>
    <name evidence="7" type="ORF">ACFO4L_06690</name>
</gene>
<evidence type="ECO:0000313" key="7">
    <source>
        <dbReference type="EMBL" id="MFC4736269.1"/>
    </source>
</evidence>
<dbReference type="Proteomes" id="UP001595896">
    <property type="component" value="Unassembled WGS sequence"/>
</dbReference>
<dbReference type="InterPro" id="IPR011639">
    <property type="entry name" value="MethylTrfase_TaqI-like_dom"/>
</dbReference>
<dbReference type="PANTHER" id="PTHR33841:SF1">
    <property type="entry name" value="DNA METHYLTRANSFERASE A"/>
    <property type="match status" value="1"/>
</dbReference>
<evidence type="ECO:0000256" key="2">
    <source>
        <dbReference type="ARBA" id="ARBA00022603"/>
    </source>
</evidence>
<dbReference type="PROSITE" id="PS00092">
    <property type="entry name" value="N6_MTASE"/>
    <property type="match status" value="1"/>
</dbReference>
<evidence type="ECO:0000259" key="6">
    <source>
        <dbReference type="Pfam" id="PF07669"/>
    </source>
</evidence>
<dbReference type="RefSeq" id="WP_377908921.1">
    <property type="nucleotide sequence ID" value="NZ_JBHSGK010000005.1"/>
</dbReference>
<accession>A0ABV9NWC5</accession>
<evidence type="ECO:0000256" key="4">
    <source>
        <dbReference type="ARBA" id="ARBA00022691"/>
    </source>
</evidence>
<evidence type="ECO:0000256" key="5">
    <source>
        <dbReference type="ARBA" id="ARBA00047942"/>
    </source>
</evidence>
<name>A0ABV9NWC5_9BACI</name>
<dbReference type="SUPFAM" id="SSF53335">
    <property type="entry name" value="S-adenosyl-L-methionine-dependent methyltransferases"/>
    <property type="match status" value="1"/>
</dbReference>
<dbReference type="PRINTS" id="PR00507">
    <property type="entry name" value="N12N6MTFRASE"/>
</dbReference>
<dbReference type="EMBL" id="JBHSGK010000005">
    <property type="protein sequence ID" value="MFC4736269.1"/>
    <property type="molecule type" value="Genomic_DNA"/>
</dbReference>
<feature type="domain" description="Type II methyltransferase M.TaqI-like" evidence="6">
    <location>
        <begin position="158"/>
        <end position="313"/>
    </location>
</feature>
<dbReference type="Gene3D" id="3.40.50.150">
    <property type="entry name" value="Vaccinia Virus protein VP39"/>
    <property type="match status" value="1"/>
</dbReference>
<dbReference type="Pfam" id="PF07669">
    <property type="entry name" value="Eco57I"/>
    <property type="match status" value="1"/>
</dbReference>
<evidence type="ECO:0000256" key="1">
    <source>
        <dbReference type="ARBA" id="ARBA00011900"/>
    </source>
</evidence>
<dbReference type="GO" id="GO:0032259">
    <property type="term" value="P:methylation"/>
    <property type="evidence" value="ECO:0007669"/>
    <property type="project" value="UniProtKB-KW"/>
</dbReference>
<keyword evidence="8" id="KW-1185">Reference proteome</keyword>
<dbReference type="InterPro" id="IPR029063">
    <property type="entry name" value="SAM-dependent_MTases_sf"/>
</dbReference>